<evidence type="ECO:0000313" key="2">
    <source>
        <dbReference type="Proteomes" id="UP000238442"/>
    </source>
</evidence>
<dbReference type="GO" id="GO:0005737">
    <property type="term" value="C:cytoplasm"/>
    <property type="evidence" value="ECO:0007669"/>
    <property type="project" value="TreeGrafter"/>
</dbReference>
<dbReference type="KEGG" id="aue:C5O00_05915"/>
<protein>
    <submittedName>
        <fullName evidence="1">NAD(P)-dependent oxidoreductase</fullName>
    </submittedName>
</protein>
<dbReference type="PANTHER" id="PTHR48079">
    <property type="entry name" value="PROTEIN YEEZ"/>
    <property type="match status" value="1"/>
</dbReference>
<dbReference type="PANTHER" id="PTHR48079:SF6">
    <property type="entry name" value="NAD(P)-BINDING DOMAIN-CONTAINING PROTEIN-RELATED"/>
    <property type="match status" value="1"/>
</dbReference>
<dbReference type="SUPFAM" id="SSF51735">
    <property type="entry name" value="NAD(P)-binding Rossmann-fold domains"/>
    <property type="match status" value="1"/>
</dbReference>
<keyword evidence="2" id="KW-1185">Reference proteome</keyword>
<gene>
    <name evidence="1" type="ORF">C5O00_05915</name>
</gene>
<dbReference type="OrthoDB" id="751203at2"/>
<dbReference type="RefSeq" id="WP_105215796.1">
    <property type="nucleotide sequence ID" value="NZ_CP027062.1"/>
</dbReference>
<dbReference type="EMBL" id="CP027062">
    <property type="protein sequence ID" value="AVI50731.1"/>
    <property type="molecule type" value="Genomic_DNA"/>
</dbReference>
<name>A0A2S0HVL6_9FLAO</name>
<organism evidence="1 2">
    <name type="scientific">Pukyongia salina</name>
    <dbReference type="NCBI Taxonomy" id="2094025"/>
    <lineage>
        <taxon>Bacteria</taxon>
        <taxon>Pseudomonadati</taxon>
        <taxon>Bacteroidota</taxon>
        <taxon>Flavobacteriia</taxon>
        <taxon>Flavobacteriales</taxon>
        <taxon>Flavobacteriaceae</taxon>
        <taxon>Pukyongia</taxon>
    </lineage>
</organism>
<dbReference type="InterPro" id="IPR051783">
    <property type="entry name" value="NAD(P)-dependent_oxidoreduct"/>
</dbReference>
<proteinExistence type="predicted"/>
<evidence type="ECO:0000313" key="1">
    <source>
        <dbReference type="EMBL" id="AVI50731.1"/>
    </source>
</evidence>
<dbReference type="GO" id="GO:0004029">
    <property type="term" value="F:aldehyde dehydrogenase (NAD+) activity"/>
    <property type="evidence" value="ECO:0007669"/>
    <property type="project" value="TreeGrafter"/>
</dbReference>
<dbReference type="AlphaFoldDB" id="A0A2S0HVL6"/>
<dbReference type="Proteomes" id="UP000238442">
    <property type="component" value="Chromosome"/>
</dbReference>
<reference evidence="1 2" key="1">
    <citation type="submission" date="2018-02" db="EMBL/GenBank/DDBJ databases">
        <title>Genomic analysis of the strain RR4-38 isolated from a seawater recirculating aquaculture system.</title>
        <authorList>
            <person name="Kim Y.-S."/>
            <person name="Jang Y.H."/>
            <person name="Kim K.-H."/>
        </authorList>
    </citation>
    <scope>NUCLEOTIDE SEQUENCE [LARGE SCALE GENOMIC DNA]</scope>
    <source>
        <strain evidence="1 2">RR4-38</strain>
    </source>
</reference>
<dbReference type="Gene3D" id="3.40.50.720">
    <property type="entry name" value="NAD(P)-binding Rossmann-like Domain"/>
    <property type="match status" value="1"/>
</dbReference>
<accession>A0A2S0HVL6</accession>
<dbReference type="InterPro" id="IPR036291">
    <property type="entry name" value="NAD(P)-bd_dom_sf"/>
</dbReference>
<sequence length="268" mass="29520">MSKKVAIAGMGWLGLSLARHLKTLGYKVKGSVTSEEKAEALRKSGFQAITIVVTEGGVSGPVELLLEDADYLVIMIPPGLRRHSGADHVLKMSYLLSEVERSSVENVILVSSTSVYGDKQGKVTEREIPRPETQAGKQLLQVEQLFFTSEKIKTTIVRFGGLFGGSRQPVRYLAGRTDLSNGDAPVNLIHRSDCIGILTEIIKQQAFGHIFNAVLPSHPSKREYYVKVASQLDMVPPQYSAGNSEEMFKQVDSVNISEVLKYTFKHNL</sequence>